<sequence>MDTFKLFYDNVDKVVRISSALVEEEKKDLVELNVLPEVKLDKQKKRKFTPAVVEAIRQKVGKLLLENLSYKTHMQIGFRML</sequence>
<reference evidence="2" key="1">
    <citation type="journal article" date="2019" name="Plant Biotechnol. J.">
        <title>Genome sequencing of the Australian wild diploid species Gossypium australe highlights disease resistance and delayed gland morphogenesis.</title>
        <authorList>
            <person name="Cai Y."/>
            <person name="Cai X."/>
            <person name="Wang Q."/>
            <person name="Wang P."/>
            <person name="Zhang Y."/>
            <person name="Cai C."/>
            <person name="Xu Y."/>
            <person name="Wang K."/>
            <person name="Zhou Z."/>
            <person name="Wang C."/>
            <person name="Geng S."/>
            <person name="Li B."/>
            <person name="Dong Q."/>
            <person name="Hou Y."/>
            <person name="Wang H."/>
            <person name="Ai P."/>
            <person name="Liu Z."/>
            <person name="Yi F."/>
            <person name="Sun M."/>
            <person name="An G."/>
            <person name="Cheng J."/>
            <person name="Zhang Y."/>
            <person name="Shi Q."/>
            <person name="Xie Y."/>
            <person name="Shi X."/>
            <person name="Chang Y."/>
            <person name="Huang F."/>
            <person name="Chen Y."/>
            <person name="Hong S."/>
            <person name="Mi L."/>
            <person name="Sun Q."/>
            <person name="Zhang L."/>
            <person name="Zhou B."/>
            <person name="Peng R."/>
            <person name="Zhang X."/>
            <person name="Liu F."/>
        </authorList>
    </citation>
    <scope>NUCLEOTIDE SEQUENCE [LARGE SCALE GENOMIC DNA]</scope>
    <source>
        <strain evidence="2">cv. PA1801</strain>
    </source>
</reference>
<dbReference type="Proteomes" id="UP000325315">
    <property type="component" value="Unassembled WGS sequence"/>
</dbReference>
<dbReference type="EMBL" id="SMMG02000006">
    <property type="protein sequence ID" value="KAA3469919.1"/>
    <property type="molecule type" value="Genomic_DNA"/>
</dbReference>
<gene>
    <name evidence="1" type="ORF">EPI10_015667</name>
</gene>
<comment type="caution">
    <text evidence="1">The sequence shown here is derived from an EMBL/GenBank/DDBJ whole genome shotgun (WGS) entry which is preliminary data.</text>
</comment>
<protein>
    <submittedName>
        <fullName evidence="1">Uncharacterized protein</fullName>
    </submittedName>
</protein>
<evidence type="ECO:0000313" key="1">
    <source>
        <dbReference type="EMBL" id="KAA3469919.1"/>
    </source>
</evidence>
<organism evidence="1 2">
    <name type="scientific">Gossypium australe</name>
    <dbReference type="NCBI Taxonomy" id="47621"/>
    <lineage>
        <taxon>Eukaryota</taxon>
        <taxon>Viridiplantae</taxon>
        <taxon>Streptophyta</taxon>
        <taxon>Embryophyta</taxon>
        <taxon>Tracheophyta</taxon>
        <taxon>Spermatophyta</taxon>
        <taxon>Magnoliopsida</taxon>
        <taxon>eudicotyledons</taxon>
        <taxon>Gunneridae</taxon>
        <taxon>Pentapetalae</taxon>
        <taxon>rosids</taxon>
        <taxon>malvids</taxon>
        <taxon>Malvales</taxon>
        <taxon>Malvaceae</taxon>
        <taxon>Malvoideae</taxon>
        <taxon>Gossypium</taxon>
    </lineage>
</organism>
<name>A0A5B6VKT1_9ROSI</name>
<proteinExistence type="predicted"/>
<dbReference type="AlphaFoldDB" id="A0A5B6VKT1"/>
<evidence type="ECO:0000313" key="2">
    <source>
        <dbReference type="Proteomes" id="UP000325315"/>
    </source>
</evidence>
<keyword evidence="2" id="KW-1185">Reference proteome</keyword>
<accession>A0A5B6VKT1</accession>